<sequence>MIYTKLNFIREGTIDNLLVVKCWFFIKNNQQTTNTQLDLTFTAPGNYICIGVVVPHLAP</sequence>
<comment type="caution">
    <text evidence="1">The sequence shown here is derived from an EMBL/GenBank/DDBJ whole genome shotgun (WGS) entry which is preliminary data.</text>
</comment>
<reference evidence="1 2" key="1">
    <citation type="submission" date="2017-08" db="EMBL/GenBank/DDBJ databases">
        <title>Genomes of Fischerella (Mastigocladus) sp. strains.</title>
        <authorList>
            <person name="Miller S.R."/>
        </authorList>
    </citation>
    <scope>NUCLEOTIDE SEQUENCE [LARGE SCALE GENOMIC DNA]</scope>
    <source>
        <strain evidence="1 2">CCMEE 5323</strain>
    </source>
</reference>
<evidence type="ECO:0000313" key="1">
    <source>
        <dbReference type="EMBL" id="PLZ91935.1"/>
    </source>
</evidence>
<proteinExistence type="predicted"/>
<dbReference type="AlphaFoldDB" id="A0A2N6K609"/>
<evidence type="ECO:0000313" key="2">
    <source>
        <dbReference type="Proteomes" id="UP000235036"/>
    </source>
</evidence>
<dbReference type="EMBL" id="NRQW01000147">
    <property type="protein sequence ID" value="PLZ91935.1"/>
    <property type="molecule type" value="Genomic_DNA"/>
</dbReference>
<gene>
    <name evidence="1" type="ORF">CEN44_07230</name>
</gene>
<dbReference type="Proteomes" id="UP000235036">
    <property type="component" value="Unassembled WGS sequence"/>
</dbReference>
<protein>
    <submittedName>
        <fullName evidence="1">Uncharacterized protein</fullName>
    </submittedName>
</protein>
<accession>A0A2N6K609</accession>
<name>A0A2N6K609_FISMU</name>
<organism evidence="1 2">
    <name type="scientific">Fischerella muscicola CCMEE 5323</name>
    <dbReference type="NCBI Taxonomy" id="2019572"/>
    <lineage>
        <taxon>Bacteria</taxon>
        <taxon>Bacillati</taxon>
        <taxon>Cyanobacteriota</taxon>
        <taxon>Cyanophyceae</taxon>
        <taxon>Nostocales</taxon>
        <taxon>Hapalosiphonaceae</taxon>
        <taxon>Fischerella</taxon>
    </lineage>
</organism>
<keyword evidence="2" id="KW-1185">Reference proteome</keyword>